<keyword evidence="3" id="KW-0378">Hydrolase</keyword>
<gene>
    <name evidence="3" type="ORF">CDN99_26945</name>
</gene>
<dbReference type="GO" id="GO:0004177">
    <property type="term" value="F:aminopeptidase activity"/>
    <property type="evidence" value="ECO:0007669"/>
    <property type="project" value="UniProtKB-KW"/>
</dbReference>
<organism evidence="3 4">
    <name type="scientific">Roseateles aquatilis</name>
    <dbReference type="NCBI Taxonomy" id="431061"/>
    <lineage>
        <taxon>Bacteria</taxon>
        <taxon>Pseudomonadati</taxon>
        <taxon>Pseudomonadota</taxon>
        <taxon>Betaproteobacteria</taxon>
        <taxon>Burkholderiales</taxon>
        <taxon>Sphaerotilaceae</taxon>
        <taxon>Roseateles</taxon>
    </lineage>
</organism>
<evidence type="ECO:0000256" key="1">
    <source>
        <dbReference type="ARBA" id="ARBA00023049"/>
    </source>
</evidence>
<dbReference type="CDD" id="cd00063">
    <property type="entry name" value="FN3"/>
    <property type="match status" value="1"/>
</dbReference>
<protein>
    <submittedName>
        <fullName evidence="3">Aminopeptidase</fullName>
    </submittedName>
</protein>
<sequence length="442" mass="48147">MLADISAQRVEQTIRKLAAFGTRHTASETRSDTRGIGAARRWIEQQLKDCGAKTGGRLQVTMDAFIEPPGPRLPQPTELVNVVATLPGASAGTPRERVLVVSGHYDSRNSDVMDAKGEAPGANDDASGTAAVMEMACAMARQRFDATLVFMAVPGEEQGLLGARHWARRARAQGLNVEAMITNDIVGSSRGDKGEHDPKRLRLFADGFDPLLRLLVNANSNSPANEDEVKTNAAIRAQLQPLAVAGGGDDLPTQQFGRHLKAEGERYLPGFKVDLIHRRDRYLRGGDHLPFLERGYTAVRFSEPFEDFRHQHQNLRTENGVVYGDLPEFVDFAYVADVARINLAGLATLAWAPAPVKGARIDARELTNDTTLQWAASADPELAGYRIVWRRSESQQWEGAKDVGNVTTVTLPLSKDNLIFGVQAVSVSGHASLASYPLPLAR</sequence>
<name>A0A2D0ALX1_9BURK</name>
<evidence type="ECO:0000259" key="2">
    <source>
        <dbReference type="Pfam" id="PF04389"/>
    </source>
</evidence>
<reference evidence="3 4" key="1">
    <citation type="journal article" date="2008" name="Int. J. Syst. Evol. Microbiol.">
        <title>Description of Roseateles aquatilis sp. nov. and Roseateles terrae sp. nov., in the class Betaproteobacteria, and emended description of the genus Roseateles.</title>
        <authorList>
            <person name="Gomila M."/>
            <person name="Bowien B."/>
            <person name="Falsen E."/>
            <person name="Moore E.R."/>
            <person name="Lalucat J."/>
        </authorList>
    </citation>
    <scope>NUCLEOTIDE SEQUENCE [LARGE SCALE GENOMIC DNA]</scope>
    <source>
        <strain evidence="3 4">CCUG 48205</strain>
    </source>
</reference>
<dbReference type="SUPFAM" id="SSF53187">
    <property type="entry name" value="Zn-dependent exopeptidases"/>
    <property type="match status" value="1"/>
</dbReference>
<dbReference type="AlphaFoldDB" id="A0A2D0ALX1"/>
<dbReference type="InterPro" id="IPR003961">
    <property type="entry name" value="FN3_dom"/>
</dbReference>
<proteinExistence type="predicted"/>
<dbReference type="PANTHER" id="PTHR12147">
    <property type="entry name" value="METALLOPEPTIDASE M28 FAMILY MEMBER"/>
    <property type="match status" value="1"/>
</dbReference>
<keyword evidence="4" id="KW-1185">Reference proteome</keyword>
<keyword evidence="1" id="KW-0482">Metalloprotease</keyword>
<dbReference type="GO" id="GO:0008235">
    <property type="term" value="F:metalloexopeptidase activity"/>
    <property type="evidence" value="ECO:0007669"/>
    <property type="project" value="InterPro"/>
</dbReference>
<accession>A0A2D0ALX1</accession>
<evidence type="ECO:0000313" key="3">
    <source>
        <dbReference type="EMBL" id="OWQ83154.1"/>
    </source>
</evidence>
<dbReference type="InterPro" id="IPR007484">
    <property type="entry name" value="Peptidase_M28"/>
</dbReference>
<comment type="caution">
    <text evidence="3">The sequence shown here is derived from an EMBL/GenBank/DDBJ whole genome shotgun (WGS) entry which is preliminary data.</text>
</comment>
<feature type="domain" description="Peptidase M28" evidence="2">
    <location>
        <begin position="81"/>
        <end position="193"/>
    </location>
</feature>
<dbReference type="Proteomes" id="UP000197468">
    <property type="component" value="Unassembled WGS sequence"/>
</dbReference>
<dbReference type="Gene3D" id="3.40.630.10">
    <property type="entry name" value="Zn peptidases"/>
    <property type="match status" value="1"/>
</dbReference>
<dbReference type="InterPro" id="IPR045175">
    <property type="entry name" value="M28_fam"/>
</dbReference>
<dbReference type="EMBL" id="NIOF01000023">
    <property type="protein sequence ID" value="OWQ83154.1"/>
    <property type="molecule type" value="Genomic_DNA"/>
</dbReference>
<dbReference type="PANTHER" id="PTHR12147:SF26">
    <property type="entry name" value="PEPTIDASE M28 DOMAIN-CONTAINING PROTEIN"/>
    <property type="match status" value="1"/>
</dbReference>
<dbReference type="Gene3D" id="2.60.40.10">
    <property type="entry name" value="Immunoglobulins"/>
    <property type="match status" value="1"/>
</dbReference>
<dbReference type="InterPro" id="IPR013783">
    <property type="entry name" value="Ig-like_fold"/>
</dbReference>
<keyword evidence="3" id="KW-0645">Protease</keyword>
<dbReference type="Pfam" id="PF04389">
    <property type="entry name" value="Peptidase_M28"/>
    <property type="match status" value="1"/>
</dbReference>
<keyword evidence="3" id="KW-0031">Aminopeptidase</keyword>
<evidence type="ECO:0000313" key="4">
    <source>
        <dbReference type="Proteomes" id="UP000197468"/>
    </source>
</evidence>
<dbReference type="GO" id="GO:0006508">
    <property type="term" value="P:proteolysis"/>
    <property type="evidence" value="ECO:0007669"/>
    <property type="project" value="InterPro"/>
</dbReference>